<evidence type="ECO:0000256" key="3">
    <source>
        <dbReference type="ARBA" id="ARBA00023136"/>
    </source>
</evidence>
<evidence type="ECO:0000313" key="9">
    <source>
        <dbReference type="EMBL" id="MFG6467042.1"/>
    </source>
</evidence>
<accession>A0ABW7GYW5</accession>
<evidence type="ECO:0000256" key="6">
    <source>
        <dbReference type="SAM" id="SignalP"/>
    </source>
</evidence>
<comment type="caution">
    <text evidence="9">The sequence shown here is derived from an EMBL/GenBank/DDBJ whole genome shotgun (WGS) entry which is preliminary data.</text>
</comment>
<keyword evidence="5" id="KW-0798">TonB box</keyword>
<dbReference type="Gene3D" id="2.40.170.20">
    <property type="entry name" value="TonB-dependent receptor, beta-barrel domain"/>
    <property type="match status" value="1"/>
</dbReference>
<dbReference type="RefSeq" id="WP_394384248.1">
    <property type="nucleotide sequence ID" value="NZ_JBIGIB010000003.1"/>
</dbReference>
<gene>
    <name evidence="9" type="ORF">ACG01O_10530</name>
</gene>
<dbReference type="PANTHER" id="PTHR40980:SF3">
    <property type="entry name" value="TONB-DEPENDENT RECEPTOR-LIKE BETA-BARREL DOMAIN-CONTAINING PROTEIN"/>
    <property type="match status" value="1"/>
</dbReference>
<feature type="domain" description="TonB-dependent receptor-like beta-barrel" evidence="7">
    <location>
        <begin position="407"/>
        <end position="842"/>
    </location>
</feature>
<evidence type="ECO:0000313" key="10">
    <source>
        <dbReference type="Proteomes" id="UP001606303"/>
    </source>
</evidence>
<dbReference type="SUPFAM" id="SSF56935">
    <property type="entry name" value="Porins"/>
    <property type="match status" value="1"/>
</dbReference>
<keyword evidence="10" id="KW-1185">Reference proteome</keyword>
<keyword evidence="3 5" id="KW-0472">Membrane</keyword>
<evidence type="ECO:0000256" key="2">
    <source>
        <dbReference type="ARBA" id="ARBA00009810"/>
    </source>
</evidence>
<dbReference type="NCBIfam" id="TIGR01782">
    <property type="entry name" value="TonB-Xanth-Caul"/>
    <property type="match status" value="1"/>
</dbReference>
<dbReference type="InterPro" id="IPR037066">
    <property type="entry name" value="Plug_dom_sf"/>
</dbReference>
<feature type="signal peptide" evidence="6">
    <location>
        <begin position="1"/>
        <end position="37"/>
    </location>
</feature>
<evidence type="ECO:0000256" key="4">
    <source>
        <dbReference type="ARBA" id="ARBA00023237"/>
    </source>
</evidence>
<dbReference type="InterPro" id="IPR000531">
    <property type="entry name" value="Beta-barrel_TonB"/>
</dbReference>
<dbReference type="InterPro" id="IPR036942">
    <property type="entry name" value="Beta-barrel_TonB_sf"/>
</dbReference>
<name>A0ABW7GYW5_9BURK</name>
<dbReference type="PANTHER" id="PTHR40980">
    <property type="entry name" value="PLUG DOMAIN-CONTAINING PROTEIN"/>
    <property type="match status" value="1"/>
</dbReference>
<keyword evidence="4" id="KW-0998">Cell outer membrane</keyword>
<keyword evidence="6" id="KW-0732">Signal</keyword>
<feature type="domain" description="TonB-dependent receptor plug" evidence="8">
    <location>
        <begin position="67"/>
        <end position="167"/>
    </location>
</feature>
<dbReference type="InterPro" id="IPR010104">
    <property type="entry name" value="TonB_rcpt_bac"/>
</dbReference>
<feature type="chain" id="PRO_5046402112" evidence="6">
    <location>
        <begin position="38"/>
        <end position="876"/>
    </location>
</feature>
<evidence type="ECO:0000259" key="7">
    <source>
        <dbReference type="Pfam" id="PF00593"/>
    </source>
</evidence>
<comment type="similarity">
    <text evidence="2 5">Belongs to the TonB-dependent receptor family.</text>
</comment>
<evidence type="ECO:0000256" key="5">
    <source>
        <dbReference type="RuleBase" id="RU003357"/>
    </source>
</evidence>
<dbReference type="Pfam" id="PF00593">
    <property type="entry name" value="TonB_dep_Rec_b-barrel"/>
    <property type="match status" value="1"/>
</dbReference>
<dbReference type="Gene3D" id="2.170.130.10">
    <property type="entry name" value="TonB-dependent receptor, plug domain"/>
    <property type="match status" value="1"/>
</dbReference>
<organism evidence="9 10">
    <name type="scientific">Pelomonas baiyunensis</name>
    <dbReference type="NCBI Taxonomy" id="3299026"/>
    <lineage>
        <taxon>Bacteria</taxon>
        <taxon>Pseudomonadati</taxon>
        <taxon>Pseudomonadota</taxon>
        <taxon>Betaproteobacteria</taxon>
        <taxon>Burkholderiales</taxon>
        <taxon>Sphaerotilaceae</taxon>
        <taxon>Roseateles</taxon>
    </lineage>
</organism>
<reference evidence="9 10" key="1">
    <citation type="submission" date="2024-08" db="EMBL/GenBank/DDBJ databases">
        <authorList>
            <person name="Lu H."/>
        </authorList>
    </citation>
    <scope>NUCLEOTIDE SEQUENCE [LARGE SCALE GENOMIC DNA]</scope>
    <source>
        <strain evidence="9 10">BYS87W</strain>
    </source>
</reference>
<dbReference type="Proteomes" id="UP001606303">
    <property type="component" value="Unassembled WGS sequence"/>
</dbReference>
<evidence type="ECO:0000259" key="8">
    <source>
        <dbReference type="Pfam" id="PF07715"/>
    </source>
</evidence>
<keyword evidence="9" id="KW-0675">Receptor</keyword>
<dbReference type="EMBL" id="JBIGIB010000003">
    <property type="protein sequence ID" value="MFG6467042.1"/>
    <property type="molecule type" value="Genomic_DNA"/>
</dbReference>
<sequence length="876" mass="95424">MNQPVRVPQRAAASASCFALRLTAAAALTALGLPALAQQAAGENQQLGTVVVTGARASAETAQAIKKNADQVVDSIVAEDIGKFPDKNVAELLGRVTGVQIQRGNGEAGTVIVRGLGGIVTLLNGREFFSDAGRSLYLADVPATMLKRIDVFKTQEATLPEGGTAGVIDVRTNRPFDFKDTQLVINGRMEHRDKADVNNPDLSGMASSRWKTDLGEVGALFGLSYQRGKYHDERAWVGDPLTFTNAGRSIVGSDAVGRVLDLGDRKRLAGNFALQWKPSADKEVYLEGFGTSIDHRYQQSFLVAGAPVFEPTSTVTVKPGTNFMDTVTNANYVGWGFTSTQAKRDQVTNAQVALGGHWDLTDRLRLSTELARTNSQIDWVNRILDSGYTPTSTIAKVQDGGGYIDYPKLDLTNKANFRINGGVDVRGEREGHSTDWRADASYDIGDGFFREVTGGVRLARRSAMSINTNMPWQTGFSAVGRSAADASVADIFSVSPATWGDYGVKQYVYADRDWLLNNGEAFRKLLTNGNGALTAYDPMTLFDDTETTKAVYGRLKFGFSAAGVPVSGVFGLRVVQTDQALMGNSRNAATGVITPVNKDTSRTDALPMLSLKAEFSPQLIGRLITGKTLERPGFNAYNPGQTITPPGGGVTFGTIFGGNPDLKPTESTNVDAALEYYFARTGSLTGTLFEHKFKNRVFDQTVSTTINGVKYNVTQPVNVSNANLHGYELSYRQFYDFLPGWLSGFGLEANYTYMTGKQTDPNTGVEGPFLGQSKSAYNLVALYEQGPIYGRLAYNWRSKFLAEKPYRSTGRELWVAPLRTLDASFGYSLSKQLTLSVDVTNLLNQAYHDYFDQTPALVRDVRYYDRTVGVSVRWKL</sequence>
<comment type="subcellular location">
    <subcellularLocation>
        <location evidence="1 5">Cell outer membrane</location>
    </subcellularLocation>
</comment>
<dbReference type="Pfam" id="PF07715">
    <property type="entry name" value="Plug"/>
    <property type="match status" value="1"/>
</dbReference>
<proteinExistence type="inferred from homology"/>
<protein>
    <submittedName>
        <fullName evidence="9">TonB-dependent receptor</fullName>
    </submittedName>
</protein>
<evidence type="ECO:0000256" key="1">
    <source>
        <dbReference type="ARBA" id="ARBA00004442"/>
    </source>
</evidence>
<dbReference type="InterPro" id="IPR012910">
    <property type="entry name" value="Plug_dom"/>
</dbReference>